<proteinExistence type="predicted"/>
<dbReference type="Proteomes" id="UP000800094">
    <property type="component" value="Unassembled WGS sequence"/>
</dbReference>
<dbReference type="AlphaFoldDB" id="A0A6A6IK27"/>
<organism evidence="1 2">
    <name type="scientific">Trematosphaeria pertusa</name>
    <dbReference type="NCBI Taxonomy" id="390896"/>
    <lineage>
        <taxon>Eukaryota</taxon>
        <taxon>Fungi</taxon>
        <taxon>Dikarya</taxon>
        <taxon>Ascomycota</taxon>
        <taxon>Pezizomycotina</taxon>
        <taxon>Dothideomycetes</taxon>
        <taxon>Pleosporomycetidae</taxon>
        <taxon>Pleosporales</taxon>
        <taxon>Massarineae</taxon>
        <taxon>Trematosphaeriaceae</taxon>
        <taxon>Trematosphaeria</taxon>
    </lineage>
</organism>
<reference evidence="1" key="1">
    <citation type="journal article" date="2020" name="Stud. Mycol.">
        <title>101 Dothideomycetes genomes: a test case for predicting lifestyles and emergence of pathogens.</title>
        <authorList>
            <person name="Haridas S."/>
            <person name="Albert R."/>
            <person name="Binder M."/>
            <person name="Bloem J."/>
            <person name="Labutti K."/>
            <person name="Salamov A."/>
            <person name="Andreopoulos B."/>
            <person name="Baker S."/>
            <person name="Barry K."/>
            <person name="Bills G."/>
            <person name="Bluhm B."/>
            <person name="Cannon C."/>
            <person name="Castanera R."/>
            <person name="Culley D."/>
            <person name="Daum C."/>
            <person name="Ezra D."/>
            <person name="Gonzalez J."/>
            <person name="Henrissat B."/>
            <person name="Kuo A."/>
            <person name="Liang C."/>
            <person name="Lipzen A."/>
            <person name="Lutzoni F."/>
            <person name="Magnuson J."/>
            <person name="Mondo S."/>
            <person name="Nolan M."/>
            <person name="Ohm R."/>
            <person name="Pangilinan J."/>
            <person name="Park H.-J."/>
            <person name="Ramirez L."/>
            <person name="Alfaro M."/>
            <person name="Sun H."/>
            <person name="Tritt A."/>
            <person name="Yoshinaga Y."/>
            <person name="Zwiers L.-H."/>
            <person name="Turgeon B."/>
            <person name="Goodwin S."/>
            <person name="Spatafora J."/>
            <person name="Crous P."/>
            <person name="Grigoriev I."/>
        </authorList>
    </citation>
    <scope>NUCLEOTIDE SEQUENCE</scope>
    <source>
        <strain evidence="1">CBS 122368</strain>
    </source>
</reference>
<evidence type="ECO:0000313" key="1">
    <source>
        <dbReference type="EMBL" id="KAF2249920.1"/>
    </source>
</evidence>
<sequence>MPIPHDRKTCDPEYTDNAMSWVDEKYWKHPYRIRWPMESELNAKGDPRNLPILFGHWPCTEPPHHPDNECDAARVWLDREVTRKSEVATFCKTWLGSPPEKKVETLLSLNITRSEEHEEIAPRHQQVFGWIIDLFVKEHGLETVRYQETDFTVLGNSSGQLEQFLERLPTSSGIWDRWVSVQMWKHPQGINAVNEKTFVVDLNLDNPWRQLLGAALKAKGVKPLGVICMPVDEDVPSGSRDEISPELAGILNETDYEVFKWIDTEVVEKKTSQDGSQYDRLSLSKPNIYIRKT</sequence>
<gene>
    <name evidence="1" type="ORF">BU26DRAFT_563812</name>
</gene>
<evidence type="ECO:0000313" key="2">
    <source>
        <dbReference type="Proteomes" id="UP000800094"/>
    </source>
</evidence>
<accession>A0A6A6IK27</accession>
<dbReference type="RefSeq" id="XP_033684924.1">
    <property type="nucleotide sequence ID" value="XM_033833210.1"/>
</dbReference>
<name>A0A6A6IK27_9PLEO</name>
<dbReference type="OrthoDB" id="10682787at2759"/>
<keyword evidence="2" id="KW-1185">Reference proteome</keyword>
<protein>
    <submittedName>
        <fullName evidence="1">Uncharacterized protein</fullName>
    </submittedName>
</protein>
<dbReference type="GeneID" id="54586540"/>
<dbReference type="EMBL" id="ML987194">
    <property type="protein sequence ID" value="KAF2249920.1"/>
    <property type="molecule type" value="Genomic_DNA"/>
</dbReference>